<dbReference type="PANTHER" id="PTHR45080:SF8">
    <property type="entry name" value="IG-LIKE DOMAIN-CONTAINING PROTEIN"/>
    <property type="match status" value="1"/>
</dbReference>
<dbReference type="InterPro" id="IPR036179">
    <property type="entry name" value="Ig-like_dom_sf"/>
</dbReference>
<accession>A0A3B4A2X5</accession>
<dbReference type="GO" id="GO:0030424">
    <property type="term" value="C:axon"/>
    <property type="evidence" value="ECO:0007669"/>
    <property type="project" value="TreeGrafter"/>
</dbReference>
<dbReference type="AlphaFoldDB" id="A0A3B4A2X5"/>
<dbReference type="PROSITE" id="PS50835">
    <property type="entry name" value="IG_LIKE"/>
    <property type="match status" value="2"/>
</dbReference>
<feature type="domain" description="Ig-like" evidence="3">
    <location>
        <begin position="1"/>
        <end position="49"/>
    </location>
</feature>
<dbReference type="InterPro" id="IPR013783">
    <property type="entry name" value="Ig-like_fold"/>
</dbReference>
<dbReference type="Pfam" id="PF07679">
    <property type="entry name" value="I-set"/>
    <property type="match status" value="1"/>
</dbReference>
<evidence type="ECO:0000256" key="2">
    <source>
        <dbReference type="ARBA" id="ARBA00023157"/>
    </source>
</evidence>
<reference evidence="4" key="2">
    <citation type="submission" date="2025-09" db="UniProtKB">
        <authorList>
            <consortium name="Ensembl"/>
        </authorList>
    </citation>
    <scope>IDENTIFICATION</scope>
</reference>
<dbReference type="InterPro" id="IPR003599">
    <property type="entry name" value="Ig_sub"/>
</dbReference>
<protein>
    <recommendedName>
        <fullName evidence="3">Ig-like domain-containing protein</fullName>
    </recommendedName>
</protein>
<dbReference type="InterPro" id="IPR003598">
    <property type="entry name" value="Ig_sub2"/>
</dbReference>
<evidence type="ECO:0000256" key="1">
    <source>
        <dbReference type="ARBA" id="ARBA00022729"/>
    </source>
</evidence>
<dbReference type="GO" id="GO:0007156">
    <property type="term" value="P:homophilic cell adhesion via plasma membrane adhesion molecules"/>
    <property type="evidence" value="ECO:0007669"/>
    <property type="project" value="TreeGrafter"/>
</dbReference>
<dbReference type="CDD" id="cd00096">
    <property type="entry name" value="Ig"/>
    <property type="match status" value="1"/>
</dbReference>
<dbReference type="InterPro" id="IPR013098">
    <property type="entry name" value="Ig_I-set"/>
</dbReference>
<dbReference type="Ensembl" id="ENSPMGT00000011730.1">
    <property type="protein sequence ID" value="ENSPMGP00000010999.1"/>
    <property type="gene ID" value="ENSPMGG00000009113.1"/>
</dbReference>
<dbReference type="SMART" id="SM00408">
    <property type="entry name" value="IGc2"/>
    <property type="match status" value="2"/>
</dbReference>
<evidence type="ECO:0000313" key="5">
    <source>
        <dbReference type="Proteomes" id="UP000261520"/>
    </source>
</evidence>
<evidence type="ECO:0000313" key="4">
    <source>
        <dbReference type="Ensembl" id="ENSPMGP00000010999.1"/>
    </source>
</evidence>
<dbReference type="GO" id="GO:0043025">
    <property type="term" value="C:neuronal cell body"/>
    <property type="evidence" value="ECO:0007669"/>
    <property type="project" value="TreeGrafter"/>
</dbReference>
<dbReference type="Pfam" id="PF13927">
    <property type="entry name" value="Ig_3"/>
    <property type="match status" value="1"/>
</dbReference>
<dbReference type="GO" id="GO:0050808">
    <property type="term" value="P:synapse organization"/>
    <property type="evidence" value="ECO:0007669"/>
    <property type="project" value="TreeGrafter"/>
</dbReference>
<dbReference type="InterPro" id="IPR007110">
    <property type="entry name" value="Ig-like_dom"/>
</dbReference>
<keyword evidence="2" id="KW-1015">Disulfide bond</keyword>
<dbReference type="PROSITE" id="PS51257">
    <property type="entry name" value="PROKAR_LIPOPROTEIN"/>
    <property type="match status" value="1"/>
</dbReference>
<dbReference type="SUPFAM" id="SSF48726">
    <property type="entry name" value="Immunoglobulin"/>
    <property type="match status" value="2"/>
</dbReference>
<dbReference type="GO" id="GO:0008046">
    <property type="term" value="F:axon guidance receptor activity"/>
    <property type="evidence" value="ECO:0007669"/>
    <property type="project" value="TreeGrafter"/>
</dbReference>
<dbReference type="FunFam" id="2.60.40.10:FF:000285">
    <property type="entry name" value="Hemicentin 1"/>
    <property type="match status" value="1"/>
</dbReference>
<dbReference type="Proteomes" id="UP000261520">
    <property type="component" value="Unplaced"/>
</dbReference>
<dbReference type="SMART" id="SM00409">
    <property type="entry name" value="IG"/>
    <property type="match status" value="1"/>
</dbReference>
<evidence type="ECO:0000259" key="3">
    <source>
        <dbReference type="PROSITE" id="PS50835"/>
    </source>
</evidence>
<feature type="domain" description="Ig-like" evidence="3">
    <location>
        <begin position="108"/>
        <end position="196"/>
    </location>
</feature>
<sequence>MVEKREVVLGHTISLSCESNAIPPPQISWYKDGQKLTSADGILLLPGSYYTLGIIAVPPRVMGPKEEDVNVIKGHMVSLLCDVQAYPAYGNGLNILPGHILLSVYVLPTLKPRPGGEIVTLQVGSSVTLQCEARGVPPPTLTWFKDGQPLSLHRNLLLDGQETRLQLPDVAPGDAGLYSCVASNQAGSSTKGFNLTVLGNIRLCVSFLT</sequence>
<keyword evidence="5" id="KW-1185">Reference proteome</keyword>
<dbReference type="PANTHER" id="PTHR45080">
    <property type="entry name" value="CONTACTIN 5"/>
    <property type="match status" value="1"/>
</dbReference>
<name>A0A3B4A2X5_9GOBI</name>
<organism evidence="4 5">
    <name type="scientific">Periophthalmus magnuspinnatus</name>
    <dbReference type="NCBI Taxonomy" id="409849"/>
    <lineage>
        <taxon>Eukaryota</taxon>
        <taxon>Metazoa</taxon>
        <taxon>Chordata</taxon>
        <taxon>Craniata</taxon>
        <taxon>Vertebrata</taxon>
        <taxon>Euteleostomi</taxon>
        <taxon>Actinopterygii</taxon>
        <taxon>Neopterygii</taxon>
        <taxon>Teleostei</taxon>
        <taxon>Neoteleostei</taxon>
        <taxon>Acanthomorphata</taxon>
        <taxon>Gobiaria</taxon>
        <taxon>Gobiiformes</taxon>
        <taxon>Gobioidei</taxon>
        <taxon>Gobiidae</taxon>
        <taxon>Oxudercinae</taxon>
        <taxon>Periophthalmus</taxon>
    </lineage>
</organism>
<keyword evidence="1" id="KW-0732">Signal</keyword>
<dbReference type="InterPro" id="IPR050958">
    <property type="entry name" value="Cell_Adh-Cytoskel_Orgn"/>
</dbReference>
<reference evidence="4" key="1">
    <citation type="submission" date="2025-08" db="UniProtKB">
        <authorList>
            <consortium name="Ensembl"/>
        </authorList>
    </citation>
    <scope>IDENTIFICATION</scope>
</reference>
<dbReference type="Gene3D" id="2.60.40.10">
    <property type="entry name" value="Immunoglobulins"/>
    <property type="match status" value="2"/>
</dbReference>
<proteinExistence type="predicted"/>
<dbReference type="GO" id="GO:0005886">
    <property type="term" value="C:plasma membrane"/>
    <property type="evidence" value="ECO:0007669"/>
    <property type="project" value="TreeGrafter"/>
</dbReference>